<name>A0A6I4TXN5_9SPHN</name>
<evidence type="ECO:0000313" key="4">
    <source>
        <dbReference type="Proteomes" id="UP000469430"/>
    </source>
</evidence>
<dbReference type="InterPro" id="IPR029052">
    <property type="entry name" value="Metallo-depent_PP-like"/>
</dbReference>
<dbReference type="GO" id="GO:0005737">
    <property type="term" value="C:cytoplasm"/>
    <property type="evidence" value="ECO:0007669"/>
    <property type="project" value="TreeGrafter"/>
</dbReference>
<feature type="region of interest" description="Disordered" evidence="1">
    <location>
        <begin position="246"/>
        <end position="267"/>
    </location>
</feature>
<comment type="caution">
    <text evidence="3">The sequence shown here is derived from an EMBL/GenBank/DDBJ whole genome shotgun (WGS) entry which is preliminary data.</text>
</comment>
<dbReference type="EMBL" id="WTYJ01000001">
    <property type="protein sequence ID" value="MXO99123.1"/>
    <property type="molecule type" value="Genomic_DNA"/>
</dbReference>
<dbReference type="PANTHER" id="PTHR42850:SF4">
    <property type="entry name" value="ZINC-DEPENDENT ENDOPOLYPHOSPHATASE"/>
    <property type="match status" value="1"/>
</dbReference>
<dbReference type="RefSeq" id="WP_161390699.1">
    <property type="nucleotide sequence ID" value="NZ_JBHSCP010000001.1"/>
</dbReference>
<keyword evidence="4" id="KW-1185">Reference proteome</keyword>
<accession>A0A6I4TXN5</accession>
<dbReference type="InterPro" id="IPR050126">
    <property type="entry name" value="Ap4A_hydrolase"/>
</dbReference>
<dbReference type="Pfam" id="PF00149">
    <property type="entry name" value="Metallophos"/>
    <property type="match status" value="1"/>
</dbReference>
<dbReference type="InterPro" id="IPR004843">
    <property type="entry name" value="Calcineurin-like_PHP"/>
</dbReference>
<dbReference type="CDD" id="cd00144">
    <property type="entry name" value="MPP_PPP_family"/>
    <property type="match status" value="1"/>
</dbReference>
<dbReference type="OrthoDB" id="9807890at2"/>
<evidence type="ECO:0000313" key="3">
    <source>
        <dbReference type="EMBL" id="MXO99123.1"/>
    </source>
</evidence>
<dbReference type="PANTHER" id="PTHR42850">
    <property type="entry name" value="METALLOPHOSPHOESTERASE"/>
    <property type="match status" value="1"/>
</dbReference>
<dbReference type="Proteomes" id="UP000469430">
    <property type="component" value="Unassembled WGS sequence"/>
</dbReference>
<protein>
    <submittedName>
        <fullName evidence="3">Serine/threonine protein phosphatase</fullName>
    </submittedName>
</protein>
<dbReference type="GO" id="GO:0016791">
    <property type="term" value="F:phosphatase activity"/>
    <property type="evidence" value="ECO:0007669"/>
    <property type="project" value="TreeGrafter"/>
</dbReference>
<organism evidence="3 4">
    <name type="scientific">Croceibacterium xixiisoli</name>
    <dbReference type="NCBI Taxonomy" id="1476466"/>
    <lineage>
        <taxon>Bacteria</taxon>
        <taxon>Pseudomonadati</taxon>
        <taxon>Pseudomonadota</taxon>
        <taxon>Alphaproteobacteria</taxon>
        <taxon>Sphingomonadales</taxon>
        <taxon>Erythrobacteraceae</taxon>
        <taxon>Croceibacterium</taxon>
    </lineage>
</organism>
<dbReference type="Gene3D" id="3.60.21.10">
    <property type="match status" value="1"/>
</dbReference>
<dbReference type="GO" id="GO:0110154">
    <property type="term" value="P:RNA decapping"/>
    <property type="evidence" value="ECO:0007669"/>
    <property type="project" value="TreeGrafter"/>
</dbReference>
<reference evidence="3 4" key="1">
    <citation type="submission" date="2019-12" db="EMBL/GenBank/DDBJ databases">
        <title>Genomic-based taxomic classification of the family Erythrobacteraceae.</title>
        <authorList>
            <person name="Xu L."/>
        </authorList>
    </citation>
    <scope>NUCLEOTIDE SEQUENCE [LARGE SCALE GENOMIC DNA]</scope>
    <source>
        <strain evidence="3 4">S36</strain>
    </source>
</reference>
<gene>
    <name evidence="3" type="ORF">GRI97_08990</name>
</gene>
<dbReference type="GO" id="GO:0008803">
    <property type="term" value="F:bis(5'-nucleosyl)-tetraphosphatase (symmetrical) activity"/>
    <property type="evidence" value="ECO:0007669"/>
    <property type="project" value="TreeGrafter"/>
</dbReference>
<sequence>MSRSPGRSKIPSCAAGDRIYAIGDIHGRYDLLRDLLRRIESHSKGLPAPAGLHVLLLGDVVDRGPDSAKVLRFLHDWSRNTEGQLMLLGNHEEVMLRVYAGEARLLTPWLRIGGRETLESFGLKIPRREEREDGSFTKLVGEVLPRELMDFVAGWPLTAQSGDYYFCHAGVKPGVALNRQDRKDLIWIRDEFLQSARDHGATVVHGHSISPEVDFQSNRIGLDTGAYKSGVLSALYLEGMEREVIATAGEARPEPRRSSSQSPSSSR</sequence>
<evidence type="ECO:0000259" key="2">
    <source>
        <dbReference type="Pfam" id="PF00149"/>
    </source>
</evidence>
<dbReference type="SUPFAM" id="SSF56300">
    <property type="entry name" value="Metallo-dependent phosphatases"/>
    <property type="match status" value="1"/>
</dbReference>
<evidence type="ECO:0000256" key="1">
    <source>
        <dbReference type="SAM" id="MobiDB-lite"/>
    </source>
</evidence>
<dbReference type="AlphaFoldDB" id="A0A6I4TXN5"/>
<feature type="compositionally biased region" description="Low complexity" evidence="1">
    <location>
        <begin position="258"/>
        <end position="267"/>
    </location>
</feature>
<feature type="domain" description="Calcineurin-like phosphoesterase" evidence="2">
    <location>
        <begin position="18"/>
        <end position="211"/>
    </location>
</feature>
<proteinExistence type="predicted"/>